<organism evidence="1">
    <name type="scientific">Arundo donax</name>
    <name type="common">Giant reed</name>
    <name type="synonym">Donax arundinaceus</name>
    <dbReference type="NCBI Taxonomy" id="35708"/>
    <lineage>
        <taxon>Eukaryota</taxon>
        <taxon>Viridiplantae</taxon>
        <taxon>Streptophyta</taxon>
        <taxon>Embryophyta</taxon>
        <taxon>Tracheophyta</taxon>
        <taxon>Spermatophyta</taxon>
        <taxon>Magnoliopsida</taxon>
        <taxon>Liliopsida</taxon>
        <taxon>Poales</taxon>
        <taxon>Poaceae</taxon>
        <taxon>PACMAD clade</taxon>
        <taxon>Arundinoideae</taxon>
        <taxon>Arundineae</taxon>
        <taxon>Arundo</taxon>
    </lineage>
</organism>
<sequence length="128" mass="14825">MVSGVYYKSRQLIHKQKSKGSYRNLVFQGKLLQFRGGNSFFFFASRCISIRFQGDKKLNLQRLSGIWSYSSTFPCAPHLAHAKFQIYISTTQHSLQVMRTLIWPQCKSTILDVPASTRDSILRPELYQ</sequence>
<accession>A0A0A9EXV3</accession>
<reference evidence="1" key="1">
    <citation type="submission" date="2014-09" db="EMBL/GenBank/DDBJ databases">
        <authorList>
            <person name="Magalhaes I.L.F."/>
            <person name="Oliveira U."/>
            <person name="Santos F.R."/>
            <person name="Vidigal T.H.D.A."/>
            <person name="Brescovit A.D."/>
            <person name="Santos A.J."/>
        </authorList>
    </citation>
    <scope>NUCLEOTIDE SEQUENCE</scope>
    <source>
        <tissue evidence="1">Shoot tissue taken approximately 20 cm above the soil surface</tissue>
    </source>
</reference>
<name>A0A0A9EXV3_ARUDO</name>
<proteinExistence type="predicted"/>
<protein>
    <submittedName>
        <fullName evidence="1">Uncharacterized protein</fullName>
    </submittedName>
</protein>
<evidence type="ECO:0000313" key="1">
    <source>
        <dbReference type="EMBL" id="JAE04922.1"/>
    </source>
</evidence>
<dbReference type="AlphaFoldDB" id="A0A0A9EXV3"/>
<reference evidence="1" key="2">
    <citation type="journal article" date="2015" name="Data Brief">
        <title>Shoot transcriptome of the giant reed, Arundo donax.</title>
        <authorList>
            <person name="Barrero R.A."/>
            <person name="Guerrero F.D."/>
            <person name="Moolhuijzen P."/>
            <person name="Goolsby J.A."/>
            <person name="Tidwell J."/>
            <person name="Bellgard S.E."/>
            <person name="Bellgard M.I."/>
        </authorList>
    </citation>
    <scope>NUCLEOTIDE SEQUENCE</scope>
    <source>
        <tissue evidence="1">Shoot tissue taken approximately 20 cm above the soil surface</tissue>
    </source>
</reference>
<dbReference type="EMBL" id="GBRH01192974">
    <property type="protein sequence ID" value="JAE04922.1"/>
    <property type="molecule type" value="Transcribed_RNA"/>
</dbReference>